<evidence type="ECO:0000313" key="2">
    <source>
        <dbReference type="EMBL" id="ARX34850.1"/>
    </source>
</evidence>
<dbReference type="EMBL" id="CP021694">
    <property type="protein sequence ID" value="ARX34850.1"/>
    <property type="molecule type" value="Genomic_DNA"/>
</dbReference>
<proteinExistence type="predicted"/>
<protein>
    <recommendedName>
        <fullName evidence="1">Virulence factor Evf domain-containing protein</fullName>
    </recommendedName>
</protein>
<evidence type="ECO:0000313" key="3">
    <source>
        <dbReference type="EMBL" id="EKW9775853.1"/>
    </source>
</evidence>
<feature type="domain" description="Virulence factor Evf" evidence="1">
    <location>
        <begin position="45"/>
        <end position="276"/>
    </location>
</feature>
<dbReference type="EMBL" id="ABKSPD020000004">
    <property type="protein sequence ID" value="EKW9775853.1"/>
    <property type="molecule type" value="Genomic_DNA"/>
</dbReference>
<dbReference type="KEGG" id="pvl:AOB99_08565"/>
<organism evidence="3 5">
    <name type="scientific">Proteus mirabilis</name>
    <dbReference type="NCBI Taxonomy" id="584"/>
    <lineage>
        <taxon>Bacteria</taxon>
        <taxon>Pseudomonadati</taxon>
        <taxon>Pseudomonadota</taxon>
        <taxon>Gammaproteobacteria</taxon>
        <taxon>Enterobacterales</taxon>
        <taxon>Morganellaceae</taxon>
        <taxon>Proteus</taxon>
    </lineage>
</organism>
<dbReference type="Proteomes" id="UP001171165">
    <property type="component" value="Unassembled WGS sequence"/>
</dbReference>
<gene>
    <name evidence="2" type="ORF">AM402_12090</name>
    <name evidence="3" type="ORF">PW210_001664</name>
</gene>
<evidence type="ECO:0000313" key="5">
    <source>
        <dbReference type="Proteomes" id="UP001171165"/>
    </source>
</evidence>
<reference evidence="3" key="2">
    <citation type="submission" date="2023-06" db="EMBL/GenBank/DDBJ databases">
        <authorList>
            <consortium name="Clinical and Environmental Microbiology Branch: Whole genome sequencing antimicrobial resistance pathogens in the healthcare setting"/>
        </authorList>
    </citation>
    <scope>NUCLEOTIDE SEQUENCE</scope>
    <source>
        <strain evidence="3">Microbial</strain>
    </source>
</reference>
<dbReference type="SMR" id="A0AAJ0Y8Y8"/>
<dbReference type="InterPro" id="IPR041576">
    <property type="entry name" value="Evf"/>
</dbReference>
<reference evidence="2 4" key="1">
    <citation type="submission" date="2017-05" db="EMBL/GenBank/DDBJ databases">
        <title>Whole genome sequencing of Proteus mirabilis AR_0155.</title>
        <authorList>
            <person name="Conlan S."/>
            <person name="Thomas P.J."/>
            <person name="Mullikin J."/>
            <person name="Frank K.M."/>
            <person name="Segre J.A."/>
        </authorList>
    </citation>
    <scope>NUCLEOTIDE SEQUENCE [LARGE SCALE GENOMIC DNA]</scope>
    <source>
        <strain evidence="2 4">AR_0155</strain>
    </source>
</reference>
<dbReference type="Pfam" id="PF18270">
    <property type="entry name" value="Evf"/>
    <property type="match status" value="1"/>
</dbReference>
<evidence type="ECO:0000313" key="4">
    <source>
        <dbReference type="Proteomes" id="UP000195540"/>
    </source>
</evidence>
<sequence length="279" mass="31899">MYMNNQQAEQLKKIMMADSYFAQPITPPFPQPLAIKSLQQTLNIKDTEGLVQFIIASPKRFNESEKMIMTQLKDIQIALISIMSNHLSVLKKEDSEAYYQPEHWLETLNHLPLLSRNKVESKRLDKQTFDFSIAQAFVQLLLGAAINAASPSLAEFIDFLRNQGQQIELGIRQSFDSYKTITIAGVTEILNHNNQLIFVPKLKIMSLRFSHRTAKMLLASCSGRKFTISVEYTTITSIFDIGALNDPLINRQFYAFLNKFRQLSITQSDSFFSGDFLLQ</sequence>
<name>A0AAJ0Y8Y8_PROMI</name>
<dbReference type="AlphaFoldDB" id="A0AAJ0Y8Y8"/>
<dbReference type="Proteomes" id="UP000195540">
    <property type="component" value="Chromosome"/>
</dbReference>
<evidence type="ECO:0000259" key="1">
    <source>
        <dbReference type="Pfam" id="PF18270"/>
    </source>
</evidence>
<accession>A0AAJ0Y8Y8</accession>